<name>A0A1H9KHV7_9GAMM</name>
<protein>
    <submittedName>
        <fullName evidence="1">Uncharacterized protein</fullName>
    </submittedName>
</protein>
<dbReference type="AlphaFoldDB" id="A0A1H9KHV7"/>
<sequence>MTGQGFRLSIDEQKEEDKQYIEKACKKSQRKTSCSDKAPLYL</sequence>
<dbReference type="EMBL" id="FOGB01000013">
    <property type="protein sequence ID" value="SEQ98711.1"/>
    <property type="molecule type" value="Genomic_DNA"/>
</dbReference>
<gene>
    <name evidence="1" type="ORF">SAMN03080615_03509</name>
</gene>
<keyword evidence="2" id="KW-1185">Reference proteome</keyword>
<organism evidence="1 2">
    <name type="scientific">Amphritea atlantica</name>
    <dbReference type="NCBI Taxonomy" id="355243"/>
    <lineage>
        <taxon>Bacteria</taxon>
        <taxon>Pseudomonadati</taxon>
        <taxon>Pseudomonadota</taxon>
        <taxon>Gammaproteobacteria</taxon>
        <taxon>Oceanospirillales</taxon>
        <taxon>Oceanospirillaceae</taxon>
        <taxon>Amphritea</taxon>
    </lineage>
</organism>
<proteinExistence type="predicted"/>
<dbReference type="Proteomes" id="UP000198749">
    <property type="component" value="Unassembled WGS sequence"/>
</dbReference>
<reference evidence="2" key="1">
    <citation type="submission" date="2016-10" db="EMBL/GenBank/DDBJ databases">
        <authorList>
            <person name="Varghese N."/>
            <person name="Submissions S."/>
        </authorList>
    </citation>
    <scope>NUCLEOTIDE SEQUENCE [LARGE SCALE GENOMIC DNA]</scope>
    <source>
        <strain evidence="2">DSM 18887</strain>
    </source>
</reference>
<evidence type="ECO:0000313" key="1">
    <source>
        <dbReference type="EMBL" id="SEQ98711.1"/>
    </source>
</evidence>
<evidence type="ECO:0000313" key="2">
    <source>
        <dbReference type="Proteomes" id="UP000198749"/>
    </source>
</evidence>
<accession>A0A1H9KHV7</accession>